<feature type="compositionally biased region" description="Low complexity" evidence="1">
    <location>
        <begin position="37"/>
        <end position="55"/>
    </location>
</feature>
<reference evidence="3 4" key="1">
    <citation type="submission" date="2019-11" db="EMBL/GenBank/DDBJ databases">
        <title>The genome sequence of Methylocystis heyeri.</title>
        <authorList>
            <person name="Oshkin I.Y."/>
            <person name="Miroshnikov K."/>
            <person name="Dedysh S.N."/>
        </authorList>
    </citation>
    <scope>NUCLEOTIDE SEQUENCE [LARGE SCALE GENOMIC DNA]</scope>
    <source>
        <strain evidence="3 4">H2</strain>
    </source>
</reference>
<feature type="compositionally biased region" description="Basic and acidic residues" evidence="1">
    <location>
        <begin position="233"/>
        <end position="266"/>
    </location>
</feature>
<proteinExistence type="predicted"/>
<keyword evidence="2" id="KW-0472">Membrane</keyword>
<feature type="compositionally biased region" description="Low complexity" evidence="1">
    <location>
        <begin position="176"/>
        <end position="185"/>
    </location>
</feature>
<evidence type="ECO:0000256" key="1">
    <source>
        <dbReference type="SAM" id="MobiDB-lite"/>
    </source>
</evidence>
<feature type="region of interest" description="Disordered" evidence="1">
    <location>
        <begin position="1"/>
        <end position="67"/>
    </location>
</feature>
<evidence type="ECO:0000313" key="4">
    <source>
        <dbReference type="Proteomes" id="UP000309061"/>
    </source>
</evidence>
<evidence type="ECO:0008006" key="5">
    <source>
        <dbReference type="Google" id="ProtNLM"/>
    </source>
</evidence>
<feature type="compositionally biased region" description="Basic and acidic residues" evidence="1">
    <location>
        <begin position="292"/>
        <end position="304"/>
    </location>
</feature>
<dbReference type="OrthoDB" id="8439779at2"/>
<keyword evidence="4" id="KW-1185">Reference proteome</keyword>
<evidence type="ECO:0000256" key="2">
    <source>
        <dbReference type="SAM" id="Phobius"/>
    </source>
</evidence>
<dbReference type="Proteomes" id="UP000309061">
    <property type="component" value="Chromosome"/>
</dbReference>
<dbReference type="RefSeq" id="WP_136497815.1">
    <property type="nucleotide sequence ID" value="NZ_CP046052.1"/>
</dbReference>
<feature type="compositionally biased region" description="Basic and acidic residues" evidence="1">
    <location>
        <begin position="22"/>
        <end position="35"/>
    </location>
</feature>
<dbReference type="KEGG" id="mhey:H2LOC_015190"/>
<organism evidence="3 4">
    <name type="scientific">Methylocystis heyeri</name>
    <dbReference type="NCBI Taxonomy" id="391905"/>
    <lineage>
        <taxon>Bacteria</taxon>
        <taxon>Pseudomonadati</taxon>
        <taxon>Pseudomonadota</taxon>
        <taxon>Alphaproteobacteria</taxon>
        <taxon>Hyphomicrobiales</taxon>
        <taxon>Methylocystaceae</taxon>
        <taxon>Methylocystis</taxon>
    </lineage>
</organism>
<feature type="region of interest" description="Disordered" evidence="1">
    <location>
        <begin position="292"/>
        <end position="317"/>
    </location>
</feature>
<keyword evidence="2" id="KW-1133">Transmembrane helix</keyword>
<feature type="transmembrane region" description="Helical" evidence="2">
    <location>
        <begin position="76"/>
        <end position="97"/>
    </location>
</feature>
<feature type="compositionally biased region" description="Low complexity" evidence="1">
    <location>
        <begin position="199"/>
        <end position="212"/>
    </location>
</feature>
<name>A0A6B8KH46_9HYPH</name>
<keyword evidence="2" id="KW-0812">Transmembrane</keyword>
<dbReference type="AlphaFoldDB" id="A0A6B8KH46"/>
<sequence length="493" mass="51558">MSKNEHIDPNAPHGVEDAAPLEPHREERGDDHELFAEESLSALPEAAEAPPAVAEPEPEPAIAPPPRKGGGFLRKLFVSTAAVALLLGGVGAAAVAFKDKDARLRAISDMIDDAVKDPRAFAIGADVKFSALIRKLRGQEEAEPVRVASLKSDLKSAEAQKAPAAEKAAPEPPAPAKAAPGWAAPQDMKPVPGPRAERAAPPATSPSTPATPYVSGPGAEPPAHDAQTQGLLKRIEQLEAAVRDAAETARQAQERVGKPATEKSSSEIDAAGYYAALEGRIDELASEIKELRERLDQPKSESRVAPEAAEAAAPPPAKNAVGVEVLSLAHSLQQSFERGRPYAAQLSALGERGVDPQLLTPLSPYAEKGAPTAAHLLAEFKGAAQRLRAEESHPAPSGSLAGQLLHDAEKLVRVRPVGEAQVAAAVNEVLQKVESALARGDFDAASEALAKLPEKERAETQDFAEALNKRRDAEEAVASLVAGAVAGLGHNKN</sequence>
<feature type="region of interest" description="Disordered" evidence="1">
    <location>
        <begin position="139"/>
        <end position="268"/>
    </location>
</feature>
<dbReference type="EMBL" id="CP046052">
    <property type="protein sequence ID" value="QGM46929.1"/>
    <property type="molecule type" value="Genomic_DNA"/>
</dbReference>
<gene>
    <name evidence="3" type="ORF">H2LOC_015190</name>
</gene>
<evidence type="ECO:0000313" key="3">
    <source>
        <dbReference type="EMBL" id="QGM46929.1"/>
    </source>
</evidence>
<protein>
    <recommendedName>
        <fullName evidence="5">Mitochondrial inner membrane protein</fullName>
    </recommendedName>
</protein>
<accession>A0A6B8KH46</accession>